<dbReference type="Gene3D" id="2.120.10.80">
    <property type="entry name" value="Kelch-type beta propeller"/>
    <property type="match status" value="1"/>
</dbReference>
<evidence type="ECO:0000256" key="1">
    <source>
        <dbReference type="ARBA" id="ARBA00022441"/>
    </source>
</evidence>
<dbReference type="PANTHER" id="PTHR46344">
    <property type="entry name" value="OS02G0202900 PROTEIN"/>
    <property type="match status" value="1"/>
</dbReference>
<evidence type="ECO:0000313" key="4">
    <source>
        <dbReference type="Proteomes" id="UP000886520"/>
    </source>
</evidence>
<gene>
    <name evidence="3" type="ORF">GOP47_0009004</name>
</gene>
<evidence type="ECO:0008006" key="5">
    <source>
        <dbReference type="Google" id="ProtNLM"/>
    </source>
</evidence>
<protein>
    <recommendedName>
        <fullName evidence="5">F-box/kelch-repeat protein</fullName>
    </recommendedName>
</protein>
<keyword evidence="2" id="KW-0677">Repeat</keyword>
<organism evidence="3 4">
    <name type="scientific">Adiantum capillus-veneris</name>
    <name type="common">Maidenhair fern</name>
    <dbReference type="NCBI Taxonomy" id="13818"/>
    <lineage>
        <taxon>Eukaryota</taxon>
        <taxon>Viridiplantae</taxon>
        <taxon>Streptophyta</taxon>
        <taxon>Embryophyta</taxon>
        <taxon>Tracheophyta</taxon>
        <taxon>Polypodiopsida</taxon>
        <taxon>Polypodiidae</taxon>
        <taxon>Polypodiales</taxon>
        <taxon>Pteridineae</taxon>
        <taxon>Pteridaceae</taxon>
        <taxon>Vittarioideae</taxon>
        <taxon>Adiantum</taxon>
    </lineage>
</organism>
<name>A0A9D4UZN8_ADICA</name>
<evidence type="ECO:0000313" key="3">
    <source>
        <dbReference type="EMBL" id="KAI5076939.1"/>
    </source>
</evidence>
<dbReference type="Proteomes" id="UP000886520">
    <property type="component" value="Chromosome 8"/>
</dbReference>
<dbReference type="OrthoDB" id="45365at2759"/>
<evidence type="ECO:0000256" key="2">
    <source>
        <dbReference type="ARBA" id="ARBA00022737"/>
    </source>
</evidence>
<keyword evidence="4" id="KW-1185">Reference proteome</keyword>
<dbReference type="AlphaFoldDB" id="A0A9D4UZN8"/>
<keyword evidence="1" id="KW-0880">Kelch repeat</keyword>
<dbReference type="InterPro" id="IPR015915">
    <property type="entry name" value="Kelch-typ_b-propeller"/>
</dbReference>
<dbReference type="EMBL" id="JABFUD020000008">
    <property type="protein sequence ID" value="KAI5076939.1"/>
    <property type="molecule type" value="Genomic_DNA"/>
</dbReference>
<dbReference type="SUPFAM" id="SSF117281">
    <property type="entry name" value="Kelch motif"/>
    <property type="match status" value="1"/>
</dbReference>
<dbReference type="SMART" id="SM00612">
    <property type="entry name" value="Kelch"/>
    <property type="match status" value="2"/>
</dbReference>
<proteinExistence type="predicted"/>
<dbReference type="InterPro" id="IPR006652">
    <property type="entry name" value="Kelch_1"/>
</dbReference>
<accession>A0A9D4UZN8</accession>
<dbReference type="Pfam" id="PF24681">
    <property type="entry name" value="Kelch_KLHDC2_KLHL20_DRC7"/>
    <property type="match status" value="1"/>
</dbReference>
<comment type="caution">
    <text evidence="3">The sequence shown here is derived from an EMBL/GenBank/DDBJ whole genome shotgun (WGS) entry which is preliminary data.</text>
</comment>
<dbReference type="PANTHER" id="PTHR46344:SF21">
    <property type="entry name" value="F-BOX_KELCH-REPEAT PROTEIN SKIP30 ISOFORM X2"/>
    <property type="match status" value="1"/>
</dbReference>
<sequence>MSPNRKMPIKMRVTLCVSSTPSGRGKYGSFDGSFSRFSTAQTFGLPIIRVQRIELLKLRLVCTSWKRLLESKEFRDLRLKVGSAEAWLYVLACCSPFSAFDPFSNKWFSLPQIPRLYDDTIWQGFACVAVGPSLLLMGGIHQSTSAATPLYSTGVVCADLHIYNACTNQWSRGASMSTPRSWFAASVIGDCVYVAGGQGHDRFLDTVELYDLKKNSWSHVSSMNCVRSSCYGFTLNGKIWIIGGEVMRNQHRVKPGRGSAEVYNFESGSWSLIPEMLLNSEKVPGPSTVYCGRLLCVHQSKLMMYSGDTNSWFHVGELSGSEMFSNQNSRYGFACESLNDELYIIGGTRMSRHYRHSVQLLNTNEACKLTPSCGGESKNTSWWNLASMGKCEGTIVASAVMTM</sequence>
<reference evidence="3" key="1">
    <citation type="submission" date="2021-01" db="EMBL/GenBank/DDBJ databases">
        <title>Adiantum capillus-veneris genome.</title>
        <authorList>
            <person name="Fang Y."/>
            <person name="Liao Q."/>
        </authorList>
    </citation>
    <scope>NUCLEOTIDE SEQUENCE</scope>
    <source>
        <strain evidence="3">H3</strain>
        <tissue evidence="3">Leaf</tissue>
    </source>
</reference>